<dbReference type="InterPro" id="IPR021858">
    <property type="entry name" value="Fun_TF"/>
</dbReference>
<evidence type="ECO:0000313" key="3">
    <source>
        <dbReference type="EMBL" id="KAJ5095677.1"/>
    </source>
</evidence>
<protein>
    <submittedName>
        <fullName evidence="3">Uncharacterized protein</fullName>
    </submittedName>
</protein>
<dbReference type="GO" id="GO:0000976">
    <property type="term" value="F:transcription cis-regulatory region binding"/>
    <property type="evidence" value="ECO:0007669"/>
    <property type="project" value="TreeGrafter"/>
</dbReference>
<keyword evidence="2" id="KW-0539">Nucleus</keyword>
<keyword evidence="4" id="KW-1185">Reference proteome</keyword>
<dbReference type="RefSeq" id="XP_056511228.1">
    <property type="nucleotide sequence ID" value="XM_056655615.1"/>
</dbReference>
<comment type="caution">
    <text evidence="3">The sequence shown here is derived from an EMBL/GenBank/DDBJ whole genome shotgun (WGS) entry which is preliminary data.</text>
</comment>
<comment type="subcellular location">
    <subcellularLocation>
        <location evidence="1">Nucleus</location>
    </subcellularLocation>
</comment>
<dbReference type="AlphaFoldDB" id="A0A9W9F925"/>
<dbReference type="PANTHER" id="PTHR37534">
    <property type="entry name" value="TRANSCRIPTIONAL ACTIVATOR PROTEIN UGA3"/>
    <property type="match status" value="1"/>
</dbReference>
<dbReference type="OrthoDB" id="5386330at2759"/>
<dbReference type="EMBL" id="JAPMSZ010000007">
    <property type="protein sequence ID" value="KAJ5095677.1"/>
    <property type="molecule type" value="Genomic_DNA"/>
</dbReference>
<reference evidence="3" key="2">
    <citation type="journal article" date="2023" name="IMA Fungus">
        <title>Comparative genomic study of the Penicillium genus elucidates a diverse pangenome and 15 lateral gene transfer events.</title>
        <authorList>
            <person name="Petersen C."/>
            <person name="Sorensen T."/>
            <person name="Nielsen M.R."/>
            <person name="Sondergaard T.E."/>
            <person name="Sorensen J.L."/>
            <person name="Fitzpatrick D.A."/>
            <person name="Frisvad J.C."/>
            <person name="Nielsen K.L."/>
        </authorList>
    </citation>
    <scope>NUCLEOTIDE SEQUENCE</scope>
    <source>
        <strain evidence="3">IBT 34128</strain>
    </source>
</reference>
<sequence length="402" mass="44805">MKNDYEALIQSAQYYNSSMFPDLVPALDLGRNENVYSMSPEVFSAMVGFPDHVRLGMVCTTLSHCINRSRGGDSQSTALTKTFYRYRGLIIRSLCDDINVEHKRTSPLVIAGMLNLLLADAHQGVSPHWRYHLEGAQKLIMLRGGMRSLVESTGVAPLLRCFVLIAVIGDTSSPAYNLAMSTLHMEELEFMVERFGGEGFAFLTFPAPLFAEIMKINLLRAQASKLGPNAAEDFAPEAYDILNRVFTFSSEQWAAFEPPSTRETWIMLGNLHQAAVVVYCISSLQSLSILPSNSVLRGSRLSHGQLLQKLLCQALPMLSVKRFMIWPLVVLGVEAVNGGVPMRNFVRKQLEDLGRHMATCVPLTAKDVLERFWASGETRWDACFDKPYVFSSQIAVNVGQLR</sequence>
<dbReference type="Proteomes" id="UP001141434">
    <property type="component" value="Unassembled WGS sequence"/>
</dbReference>
<dbReference type="PANTHER" id="PTHR37534:SF48">
    <property type="entry name" value="FINGER DOMAIN PROTEIN, PUTATIVE-RELATED"/>
    <property type="match status" value="1"/>
</dbReference>
<evidence type="ECO:0000256" key="1">
    <source>
        <dbReference type="ARBA" id="ARBA00004123"/>
    </source>
</evidence>
<gene>
    <name evidence="3" type="ORF">NUU61_005033</name>
</gene>
<evidence type="ECO:0000256" key="2">
    <source>
        <dbReference type="ARBA" id="ARBA00023242"/>
    </source>
</evidence>
<dbReference type="GO" id="GO:0005634">
    <property type="term" value="C:nucleus"/>
    <property type="evidence" value="ECO:0007669"/>
    <property type="project" value="UniProtKB-SubCell"/>
</dbReference>
<evidence type="ECO:0000313" key="4">
    <source>
        <dbReference type="Proteomes" id="UP001141434"/>
    </source>
</evidence>
<dbReference type="GO" id="GO:0045944">
    <property type="term" value="P:positive regulation of transcription by RNA polymerase II"/>
    <property type="evidence" value="ECO:0007669"/>
    <property type="project" value="TreeGrafter"/>
</dbReference>
<proteinExistence type="predicted"/>
<dbReference type="Pfam" id="PF11951">
    <property type="entry name" value="Fungal_trans_2"/>
    <property type="match status" value="1"/>
</dbReference>
<organism evidence="3 4">
    <name type="scientific">Penicillium alfredii</name>
    <dbReference type="NCBI Taxonomy" id="1506179"/>
    <lineage>
        <taxon>Eukaryota</taxon>
        <taxon>Fungi</taxon>
        <taxon>Dikarya</taxon>
        <taxon>Ascomycota</taxon>
        <taxon>Pezizomycotina</taxon>
        <taxon>Eurotiomycetes</taxon>
        <taxon>Eurotiomycetidae</taxon>
        <taxon>Eurotiales</taxon>
        <taxon>Aspergillaceae</taxon>
        <taxon>Penicillium</taxon>
    </lineage>
</organism>
<dbReference type="GO" id="GO:0003700">
    <property type="term" value="F:DNA-binding transcription factor activity"/>
    <property type="evidence" value="ECO:0007669"/>
    <property type="project" value="TreeGrafter"/>
</dbReference>
<reference evidence="3" key="1">
    <citation type="submission" date="2022-11" db="EMBL/GenBank/DDBJ databases">
        <authorList>
            <person name="Petersen C."/>
        </authorList>
    </citation>
    <scope>NUCLEOTIDE SEQUENCE</scope>
    <source>
        <strain evidence="3">IBT 34128</strain>
    </source>
</reference>
<accession>A0A9W9F925</accession>
<name>A0A9W9F925_9EURO</name>
<dbReference type="GeneID" id="81394783"/>